<gene>
    <name evidence="2" type="ORF">D3872_25025</name>
</gene>
<evidence type="ECO:0008006" key="4">
    <source>
        <dbReference type="Google" id="ProtNLM"/>
    </source>
</evidence>
<dbReference type="EMBL" id="QYUP01000201">
    <property type="protein sequence ID" value="RJG08226.1"/>
    <property type="molecule type" value="Genomic_DNA"/>
</dbReference>
<keyword evidence="1" id="KW-0812">Transmembrane</keyword>
<keyword evidence="1" id="KW-0472">Membrane</keyword>
<proteinExistence type="predicted"/>
<keyword evidence="1" id="KW-1133">Transmembrane helix</keyword>
<keyword evidence="3" id="KW-1185">Reference proteome</keyword>
<comment type="caution">
    <text evidence="2">The sequence shown here is derived from an EMBL/GenBank/DDBJ whole genome shotgun (WGS) entry which is preliminary data.</text>
</comment>
<feature type="transmembrane region" description="Helical" evidence="1">
    <location>
        <begin position="134"/>
        <end position="154"/>
    </location>
</feature>
<feature type="transmembrane region" description="Helical" evidence="1">
    <location>
        <begin position="67"/>
        <end position="85"/>
    </location>
</feature>
<evidence type="ECO:0000256" key="1">
    <source>
        <dbReference type="SAM" id="Phobius"/>
    </source>
</evidence>
<dbReference type="Proteomes" id="UP000284006">
    <property type="component" value="Unassembled WGS sequence"/>
</dbReference>
<evidence type="ECO:0000313" key="3">
    <source>
        <dbReference type="Proteomes" id="UP000284006"/>
    </source>
</evidence>
<feature type="transmembrane region" description="Helical" evidence="1">
    <location>
        <begin position="6"/>
        <end position="28"/>
    </location>
</feature>
<dbReference type="OrthoDB" id="713921at2"/>
<protein>
    <recommendedName>
        <fullName evidence="4">DUF2306 domain-containing protein</fullName>
    </recommendedName>
</protein>
<dbReference type="RefSeq" id="WP_119813316.1">
    <property type="nucleotide sequence ID" value="NZ_QYUP01000201.1"/>
</dbReference>
<feature type="transmembrane region" description="Helical" evidence="1">
    <location>
        <begin position="92"/>
        <end position="114"/>
    </location>
</feature>
<reference evidence="2 3" key="1">
    <citation type="submission" date="2018-09" db="EMBL/GenBank/DDBJ databases">
        <authorList>
            <person name="Zhu H."/>
        </authorList>
    </citation>
    <scope>NUCLEOTIDE SEQUENCE [LARGE SCALE GENOMIC DNA]</scope>
    <source>
        <strain evidence="2 3">K1S02-61</strain>
    </source>
</reference>
<feature type="transmembrane region" description="Helical" evidence="1">
    <location>
        <begin position="40"/>
        <end position="61"/>
    </location>
</feature>
<accession>A0A418X6U8</accession>
<dbReference type="AlphaFoldDB" id="A0A418X6U8"/>
<evidence type="ECO:0000313" key="2">
    <source>
        <dbReference type="EMBL" id="RJG08226.1"/>
    </source>
</evidence>
<organism evidence="2 3">
    <name type="scientific">Massilia cavernae</name>
    <dbReference type="NCBI Taxonomy" id="2320864"/>
    <lineage>
        <taxon>Bacteria</taxon>
        <taxon>Pseudomonadati</taxon>
        <taxon>Pseudomonadota</taxon>
        <taxon>Betaproteobacteria</taxon>
        <taxon>Burkholderiales</taxon>
        <taxon>Oxalobacteraceae</taxon>
        <taxon>Telluria group</taxon>
        <taxon>Massilia</taxon>
    </lineage>
</organism>
<sequence>MSPPLSPFGIFHTAISLVAVAAGVLAFVRDGRIDFSNRAGQTYVWMTILSCLTGFFIFAHGGFGKPHALGIITLATLAVAALARWSGLFGRAALSVETVALSLTFFFHMIPAVTETLTRLPSGAPLLDSPDSPVLVGITGVMFVIFLAGATMQVRKLRARRNARQAPFGTKNHA</sequence>
<name>A0A418X6U8_9BURK</name>